<dbReference type="FunCoup" id="A0A2G5CT45">
    <property type="interactions" value="2055"/>
</dbReference>
<evidence type="ECO:0000313" key="4">
    <source>
        <dbReference type="Proteomes" id="UP000230069"/>
    </source>
</evidence>
<evidence type="ECO:0000259" key="2">
    <source>
        <dbReference type="Pfam" id="PF23005"/>
    </source>
</evidence>
<dbReference type="SUPFAM" id="SSF48371">
    <property type="entry name" value="ARM repeat"/>
    <property type="match status" value="1"/>
</dbReference>
<dbReference type="InParanoid" id="A0A2G5CT45"/>
<dbReference type="InterPro" id="IPR054296">
    <property type="entry name" value="DUF7032"/>
</dbReference>
<dbReference type="Proteomes" id="UP000230069">
    <property type="component" value="Unassembled WGS sequence"/>
</dbReference>
<proteinExistence type="predicted"/>
<protein>
    <recommendedName>
        <fullName evidence="2">DUF7032 domain-containing protein</fullName>
    </recommendedName>
</protein>
<sequence>MGEEKMDGVDEEQSSKKPPNLCQVIGLVSALLSLSSSVKVFHVKWQLIRSKLEELNSGLSSAENCDFSENSTIWELLQAISVTVNDCHDLANRCVNLSYSGKLLMQSDLDVIFFKFEAHLKSLAEIYNAGVLSQGHMIVVSKPGIGACRDDMKFYIMDLITRMKIGDPVMKSHALMALNEVIQDDDRYVKIVVEADDLISLLVNFLQMAETGIQEESLKAVTAITEFSSHRNVLVGAGIVAPLIQVLESGTELGKERAAIGLQRLTENSNNAWSISAQGGVTALIRICSSSDSKEELIGAACGILRNLVGVEEIKKFMVEAGAISTFIKLMNSKAEASKINAIEFLQIMASGSESILQTVIRGGGIYSLVQVLDPKSSFSSKTREMAFRAIETFCFSSRSYLITLLGYGFLDRLLFFLRSCEVSIQELAVKATFRLCNTSEDIIKEMGDKEFMPELMQLLDARSFEVQDMAAEALASMLCVQRNRRKFVHEDVNVGRILQLLEPGEGRSSNKRFLLSIIMSLASCHSGRRKITHSIYLKNIEKLAEADNLDAKRIIRKLSTNRFRSILSMIWNS</sequence>
<evidence type="ECO:0000313" key="3">
    <source>
        <dbReference type="EMBL" id="PIA34380.1"/>
    </source>
</evidence>
<organism evidence="3 4">
    <name type="scientific">Aquilegia coerulea</name>
    <name type="common">Rocky mountain columbine</name>
    <dbReference type="NCBI Taxonomy" id="218851"/>
    <lineage>
        <taxon>Eukaryota</taxon>
        <taxon>Viridiplantae</taxon>
        <taxon>Streptophyta</taxon>
        <taxon>Embryophyta</taxon>
        <taxon>Tracheophyta</taxon>
        <taxon>Spermatophyta</taxon>
        <taxon>Magnoliopsida</taxon>
        <taxon>Ranunculales</taxon>
        <taxon>Ranunculaceae</taxon>
        <taxon>Thalictroideae</taxon>
        <taxon>Aquilegia</taxon>
    </lineage>
</organism>
<gene>
    <name evidence="3" type="ORF">AQUCO_03800175v1</name>
</gene>
<dbReference type="PANTHER" id="PTHR46043:SF5">
    <property type="entry name" value="ARM REPEAT SUPERFAMILY PROTEIN"/>
    <property type="match status" value="1"/>
</dbReference>
<dbReference type="Pfam" id="PF23005">
    <property type="entry name" value="DUF7032"/>
    <property type="match status" value="1"/>
</dbReference>
<dbReference type="InterPro" id="IPR016024">
    <property type="entry name" value="ARM-type_fold"/>
</dbReference>
<dbReference type="PROSITE" id="PS50176">
    <property type="entry name" value="ARM_REPEAT"/>
    <property type="match status" value="1"/>
</dbReference>
<dbReference type="InterPro" id="IPR011989">
    <property type="entry name" value="ARM-like"/>
</dbReference>
<dbReference type="PANTHER" id="PTHR46043">
    <property type="entry name" value="ARM REPEAT SUPERFAMILY PROTEIN"/>
    <property type="match status" value="1"/>
</dbReference>
<dbReference type="EMBL" id="KZ305055">
    <property type="protein sequence ID" value="PIA34380.1"/>
    <property type="molecule type" value="Genomic_DNA"/>
</dbReference>
<accession>A0A2G5CT45</accession>
<dbReference type="OrthoDB" id="7537227at2759"/>
<keyword evidence="4" id="KW-1185">Reference proteome</keyword>
<feature type="repeat" description="ARM" evidence="1">
    <location>
        <begin position="279"/>
        <end position="323"/>
    </location>
</feature>
<dbReference type="SMART" id="SM00185">
    <property type="entry name" value="ARM"/>
    <property type="match status" value="6"/>
</dbReference>
<dbReference type="InterPro" id="IPR000225">
    <property type="entry name" value="Armadillo"/>
</dbReference>
<dbReference type="Gene3D" id="1.25.10.10">
    <property type="entry name" value="Leucine-rich Repeat Variant"/>
    <property type="match status" value="1"/>
</dbReference>
<reference evidence="3 4" key="1">
    <citation type="submission" date="2017-09" db="EMBL/GenBank/DDBJ databases">
        <title>WGS assembly of Aquilegia coerulea Goldsmith.</title>
        <authorList>
            <person name="Hodges S."/>
            <person name="Kramer E."/>
            <person name="Nordborg M."/>
            <person name="Tomkins J."/>
            <person name="Borevitz J."/>
            <person name="Derieg N."/>
            <person name="Yan J."/>
            <person name="Mihaltcheva S."/>
            <person name="Hayes R.D."/>
            <person name="Rokhsar D."/>
        </authorList>
    </citation>
    <scope>NUCLEOTIDE SEQUENCE [LARGE SCALE GENOMIC DNA]</scope>
    <source>
        <strain evidence="4">cv. Goldsmith</strain>
    </source>
</reference>
<evidence type="ECO:0000256" key="1">
    <source>
        <dbReference type="PROSITE-ProRule" id="PRU00259"/>
    </source>
</evidence>
<name>A0A2G5CT45_AQUCA</name>
<dbReference type="AlphaFoldDB" id="A0A2G5CT45"/>
<feature type="domain" description="DUF7032" evidence="2">
    <location>
        <begin position="24"/>
        <end position="131"/>
    </location>
</feature>